<dbReference type="Pfam" id="PF06170">
    <property type="entry name" value="DUF983"/>
    <property type="match status" value="1"/>
</dbReference>
<feature type="transmembrane region" description="Helical" evidence="1">
    <location>
        <begin position="59"/>
        <end position="80"/>
    </location>
</feature>
<evidence type="ECO:0000313" key="3">
    <source>
        <dbReference type="Proteomes" id="UP000321083"/>
    </source>
</evidence>
<name>A0A5C6M603_9PLAN</name>
<sequence length="128" mass="14710">MERKGPETVAEAIRRGLTLRCPMCSGEAMFEGLIWMRRSCGRCGFHYERGPGYFLGSTYINYGLTVLFTTWTWILCRFVWGVGRWALIPGLAIFSVIFPVVFFRYARSLWLSIDCCLDRQGSMEERGG</sequence>
<dbReference type="EMBL" id="SRHE01000242">
    <property type="protein sequence ID" value="TWW09549.1"/>
    <property type="molecule type" value="Genomic_DNA"/>
</dbReference>
<dbReference type="Proteomes" id="UP000321083">
    <property type="component" value="Unassembled WGS sequence"/>
</dbReference>
<dbReference type="InterPro" id="IPR009325">
    <property type="entry name" value="DUF983"/>
</dbReference>
<evidence type="ECO:0008006" key="4">
    <source>
        <dbReference type="Google" id="ProtNLM"/>
    </source>
</evidence>
<keyword evidence="3" id="KW-1185">Reference proteome</keyword>
<proteinExistence type="predicted"/>
<protein>
    <recommendedName>
        <fullName evidence="4">DUF983 domain-containing protein</fullName>
    </recommendedName>
</protein>
<accession>A0A5C6M603</accession>
<keyword evidence="1" id="KW-0472">Membrane</keyword>
<organism evidence="2 3">
    <name type="scientific">Planctomyces bekefii</name>
    <dbReference type="NCBI Taxonomy" id="1653850"/>
    <lineage>
        <taxon>Bacteria</taxon>
        <taxon>Pseudomonadati</taxon>
        <taxon>Planctomycetota</taxon>
        <taxon>Planctomycetia</taxon>
        <taxon>Planctomycetales</taxon>
        <taxon>Planctomycetaceae</taxon>
        <taxon>Planctomyces</taxon>
    </lineage>
</organism>
<keyword evidence="1" id="KW-1133">Transmembrane helix</keyword>
<evidence type="ECO:0000256" key="1">
    <source>
        <dbReference type="SAM" id="Phobius"/>
    </source>
</evidence>
<evidence type="ECO:0000313" key="2">
    <source>
        <dbReference type="EMBL" id="TWW09549.1"/>
    </source>
</evidence>
<dbReference type="AlphaFoldDB" id="A0A5C6M603"/>
<reference evidence="2 3" key="1">
    <citation type="submission" date="2019-08" db="EMBL/GenBank/DDBJ databases">
        <title>100 year-old enigma solved: identification of Planctomyces bekefii, the type genus and species of the phylum Planctomycetes.</title>
        <authorList>
            <person name="Svetlana D.N."/>
            <person name="Overmann J."/>
        </authorList>
    </citation>
    <scope>NUCLEOTIDE SEQUENCE [LARGE SCALE GENOMIC DNA]</scope>
    <source>
        <strain evidence="2">Phe10_nw2017</strain>
    </source>
</reference>
<keyword evidence="1" id="KW-0812">Transmembrane</keyword>
<gene>
    <name evidence="2" type="ORF">E3A20_13230</name>
</gene>
<reference evidence="2 3" key="2">
    <citation type="submission" date="2019-08" db="EMBL/GenBank/DDBJ databases">
        <authorList>
            <person name="Henke P."/>
        </authorList>
    </citation>
    <scope>NUCLEOTIDE SEQUENCE [LARGE SCALE GENOMIC DNA]</scope>
    <source>
        <strain evidence="2">Phe10_nw2017</strain>
    </source>
</reference>
<feature type="transmembrane region" description="Helical" evidence="1">
    <location>
        <begin position="86"/>
        <end position="103"/>
    </location>
</feature>
<comment type="caution">
    <text evidence="2">The sequence shown here is derived from an EMBL/GenBank/DDBJ whole genome shotgun (WGS) entry which is preliminary data.</text>
</comment>